<feature type="domain" description="Reverse transcriptase" evidence="1">
    <location>
        <begin position="64"/>
        <end position="309"/>
    </location>
</feature>
<comment type="caution">
    <text evidence="2">The sequence shown here is derived from an EMBL/GenBank/DDBJ whole genome shotgun (WGS) entry which is preliminary data.</text>
</comment>
<proteinExistence type="predicted"/>
<dbReference type="EMBL" id="ASHM01063262">
    <property type="protein sequence ID" value="PNX90569.1"/>
    <property type="molecule type" value="Genomic_DNA"/>
</dbReference>
<dbReference type="AlphaFoldDB" id="A0A2K3MIJ9"/>
<reference evidence="2 3" key="1">
    <citation type="journal article" date="2014" name="Am. J. Bot.">
        <title>Genome assembly and annotation for red clover (Trifolium pratense; Fabaceae).</title>
        <authorList>
            <person name="Istvanek J."/>
            <person name="Jaros M."/>
            <person name="Krenek A."/>
            <person name="Repkova J."/>
        </authorList>
    </citation>
    <scope>NUCLEOTIDE SEQUENCE [LARGE SCALE GENOMIC DNA]</scope>
    <source>
        <strain evidence="3">cv. Tatra</strain>
        <tissue evidence="2">Young leaves</tissue>
    </source>
</reference>
<name>A0A2K3MIJ9_TRIPR</name>
<dbReference type="STRING" id="57577.A0A2K3MIJ9"/>
<dbReference type="SUPFAM" id="SSF56672">
    <property type="entry name" value="DNA/RNA polymerases"/>
    <property type="match status" value="1"/>
</dbReference>
<dbReference type="PANTHER" id="PTHR31635:SF196">
    <property type="entry name" value="REVERSE TRANSCRIPTASE DOMAIN-CONTAINING PROTEIN-RELATED"/>
    <property type="match status" value="1"/>
</dbReference>
<dbReference type="Proteomes" id="UP000236291">
    <property type="component" value="Unassembled WGS sequence"/>
</dbReference>
<accession>A0A2K3MIJ9</accession>
<organism evidence="2 3">
    <name type="scientific">Trifolium pratense</name>
    <name type="common">Red clover</name>
    <dbReference type="NCBI Taxonomy" id="57577"/>
    <lineage>
        <taxon>Eukaryota</taxon>
        <taxon>Viridiplantae</taxon>
        <taxon>Streptophyta</taxon>
        <taxon>Embryophyta</taxon>
        <taxon>Tracheophyta</taxon>
        <taxon>Spermatophyta</taxon>
        <taxon>Magnoliopsida</taxon>
        <taxon>eudicotyledons</taxon>
        <taxon>Gunneridae</taxon>
        <taxon>Pentapetalae</taxon>
        <taxon>rosids</taxon>
        <taxon>fabids</taxon>
        <taxon>Fabales</taxon>
        <taxon>Fabaceae</taxon>
        <taxon>Papilionoideae</taxon>
        <taxon>50 kb inversion clade</taxon>
        <taxon>NPAAA clade</taxon>
        <taxon>Hologalegina</taxon>
        <taxon>IRL clade</taxon>
        <taxon>Trifolieae</taxon>
        <taxon>Trifolium</taxon>
    </lineage>
</organism>
<dbReference type="InterPro" id="IPR000477">
    <property type="entry name" value="RT_dom"/>
</dbReference>
<sequence>EVIPNLVTEETNALMTMLPSHDEIKAAVFALNKDSAPGPDGFGAFFFQHYWDIVKFDVFNAVLEFFTSSSILPGFNSNVIALIPKTPDASSIDQYRPIAMANFKFKIISKIIADRLASIMPSLISDEQKGFIHDRNIKDCLCIASEAANLLHNKSYGGNLALKIDITKAFDTLDWSFLLKVLKTFGFNEMFCHWIHVILKSAFLSVSFNGKSHGYFNCTRGVRQGDPLSPLLFCLAEDVLSRSISNLVTEGKINLIKGTRNVKVPSHTFYADDLMIFCKGNLAGLKALKDLFSTYALESGQLGKLHFYL</sequence>
<evidence type="ECO:0000313" key="2">
    <source>
        <dbReference type="EMBL" id="PNX90569.1"/>
    </source>
</evidence>
<dbReference type="CDD" id="cd01650">
    <property type="entry name" value="RT_nLTR_like"/>
    <property type="match status" value="1"/>
</dbReference>
<dbReference type="InterPro" id="IPR043502">
    <property type="entry name" value="DNA/RNA_pol_sf"/>
</dbReference>
<evidence type="ECO:0000259" key="1">
    <source>
        <dbReference type="PROSITE" id="PS50878"/>
    </source>
</evidence>
<protein>
    <submittedName>
        <fullName evidence="2">Ribonuclease H</fullName>
    </submittedName>
</protein>
<evidence type="ECO:0000313" key="3">
    <source>
        <dbReference type="Proteomes" id="UP000236291"/>
    </source>
</evidence>
<dbReference type="Pfam" id="PF00078">
    <property type="entry name" value="RVT_1"/>
    <property type="match status" value="1"/>
</dbReference>
<reference evidence="2 3" key="2">
    <citation type="journal article" date="2017" name="Front. Plant Sci.">
        <title>Gene Classification and Mining of Molecular Markers Useful in Red Clover (Trifolium pratense) Breeding.</title>
        <authorList>
            <person name="Istvanek J."/>
            <person name="Dluhosova J."/>
            <person name="Dluhos P."/>
            <person name="Patkova L."/>
            <person name="Nedelnik J."/>
            <person name="Repkova J."/>
        </authorList>
    </citation>
    <scope>NUCLEOTIDE SEQUENCE [LARGE SCALE GENOMIC DNA]</scope>
    <source>
        <strain evidence="3">cv. Tatra</strain>
        <tissue evidence="2">Young leaves</tissue>
    </source>
</reference>
<dbReference type="PROSITE" id="PS50878">
    <property type="entry name" value="RT_POL"/>
    <property type="match status" value="1"/>
</dbReference>
<dbReference type="ExpressionAtlas" id="A0A2K3MIJ9">
    <property type="expression patterns" value="baseline"/>
</dbReference>
<dbReference type="PANTHER" id="PTHR31635">
    <property type="entry name" value="REVERSE TRANSCRIPTASE DOMAIN-CONTAINING PROTEIN-RELATED"/>
    <property type="match status" value="1"/>
</dbReference>
<gene>
    <name evidence="2" type="ORF">L195_g046694</name>
</gene>
<feature type="non-terminal residue" evidence="2">
    <location>
        <position position="1"/>
    </location>
</feature>